<feature type="transmembrane region" description="Helical" evidence="8">
    <location>
        <begin position="104"/>
        <end position="121"/>
    </location>
</feature>
<name>A0A0M6WRF3_9FIRM</name>
<evidence type="ECO:0000256" key="7">
    <source>
        <dbReference type="ARBA" id="ARBA00023136"/>
    </source>
</evidence>
<proteinExistence type="predicted"/>
<keyword evidence="7 8" id="KW-0472">Membrane</keyword>
<organism evidence="9 10">
    <name type="scientific">Roseburia inulinivorans</name>
    <dbReference type="NCBI Taxonomy" id="360807"/>
    <lineage>
        <taxon>Bacteria</taxon>
        <taxon>Bacillati</taxon>
        <taxon>Bacillota</taxon>
        <taxon>Clostridia</taxon>
        <taxon>Lachnospirales</taxon>
        <taxon>Lachnospiraceae</taxon>
        <taxon>Roseburia</taxon>
    </lineage>
</organism>
<keyword evidence="4 8" id="KW-0812">Transmembrane</keyword>
<evidence type="ECO:0000313" key="10">
    <source>
        <dbReference type="Proteomes" id="UP000049828"/>
    </source>
</evidence>
<reference evidence="10" key="1">
    <citation type="submission" date="2015-05" db="EMBL/GenBank/DDBJ databases">
        <authorList>
            <consortium name="Pathogen Informatics"/>
        </authorList>
    </citation>
    <scope>NUCLEOTIDE SEQUENCE [LARGE SCALE GENOMIC DNA]</scope>
    <source>
        <strain evidence="10">L1-83</strain>
    </source>
</reference>
<evidence type="ECO:0000256" key="8">
    <source>
        <dbReference type="SAM" id="Phobius"/>
    </source>
</evidence>
<keyword evidence="5" id="KW-0378">Hydrolase</keyword>
<dbReference type="AlphaFoldDB" id="A0A0M6WRF3"/>
<gene>
    <name evidence="9" type="ORF">RIL183_04541</name>
</gene>
<evidence type="ECO:0000256" key="2">
    <source>
        <dbReference type="ARBA" id="ARBA00022654"/>
    </source>
</evidence>
<sequence length="192" mass="21618">MEKIADLLTKFMISESSSENLDYEVCKFGLLMAIEVAINTVIALCISFLLGMFRYGILFLTFFSLLRAFAGGVHLERFWSCTVLSGMVLSMVLLIAKYAVIPSIFSFALCVVMGILIFIVGPIDDKNRRISSDERCIFYRRLVYVLLFLVFTSALGVILDANRLAFIVSLTMGVFHIVQIIGKNKNMKLLEQ</sequence>
<keyword evidence="3" id="KW-0645">Protease</keyword>
<dbReference type="RefSeq" id="WP_015528492.1">
    <property type="nucleotide sequence ID" value="NZ_CVRS01000080.1"/>
</dbReference>
<dbReference type="GO" id="GO:0008233">
    <property type="term" value="F:peptidase activity"/>
    <property type="evidence" value="ECO:0007669"/>
    <property type="project" value="UniProtKB-KW"/>
</dbReference>
<feature type="transmembrane region" description="Helical" evidence="8">
    <location>
        <begin position="142"/>
        <end position="159"/>
    </location>
</feature>
<accession>A0A0M6WRF3</accession>
<keyword evidence="2" id="KW-0673">Quorum sensing</keyword>
<evidence type="ECO:0000256" key="6">
    <source>
        <dbReference type="ARBA" id="ARBA00022989"/>
    </source>
</evidence>
<protein>
    <recommendedName>
        <fullName evidence="11">Accessory gene regulator protein</fullName>
    </recommendedName>
</protein>
<evidence type="ECO:0000256" key="4">
    <source>
        <dbReference type="ARBA" id="ARBA00022692"/>
    </source>
</evidence>
<evidence type="ECO:0008006" key="11">
    <source>
        <dbReference type="Google" id="ProtNLM"/>
    </source>
</evidence>
<keyword evidence="10" id="KW-1185">Reference proteome</keyword>
<keyword evidence="6 8" id="KW-1133">Transmembrane helix</keyword>
<dbReference type="Proteomes" id="UP000049828">
    <property type="component" value="Unassembled WGS sequence"/>
</dbReference>
<dbReference type="EMBL" id="CVRS01000080">
    <property type="protein sequence ID" value="CRL39946.1"/>
    <property type="molecule type" value="Genomic_DNA"/>
</dbReference>
<feature type="transmembrane region" description="Helical" evidence="8">
    <location>
        <begin position="165"/>
        <end position="182"/>
    </location>
</feature>
<dbReference type="GO" id="GO:0009372">
    <property type="term" value="P:quorum sensing"/>
    <property type="evidence" value="ECO:0007669"/>
    <property type="project" value="UniProtKB-KW"/>
</dbReference>
<dbReference type="GO" id="GO:0006508">
    <property type="term" value="P:proteolysis"/>
    <property type="evidence" value="ECO:0007669"/>
    <property type="project" value="UniProtKB-KW"/>
</dbReference>
<evidence type="ECO:0000313" key="9">
    <source>
        <dbReference type="EMBL" id="CRL39946.1"/>
    </source>
</evidence>
<keyword evidence="1" id="KW-1003">Cell membrane</keyword>
<evidence type="ECO:0000256" key="1">
    <source>
        <dbReference type="ARBA" id="ARBA00022475"/>
    </source>
</evidence>
<dbReference type="OrthoDB" id="9815055at2"/>
<dbReference type="Pfam" id="PF04647">
    <property type="entry name" value="AgrB"/>
    <property type="match status" value="1"/>
</dbReference>
<dbReference type="SMART" id="SM00793">
    <property type="entry name" value="AgrB"/>
    <property type="match status" value="1"/>
</dbReference>
<dbReference type="InterPro" id="IPR006741">
    <property type="entry name" value="AgrB"/>
</dbReference>
<evidence type="ECO:0000256" key="3">
    <source>
        <dbReference type="ARBA" id="ARBA00022670"/>
    </source>
</evidence>
<dbReference type="GO" id="GO:0016020">
    <property type="term" value="C:membrane"/>
    <property type="evidence" value="ECO:0007669"/>
    <property type="project" value="InterPro"/>
</dbReference>
<evidence type="ECO:0000256" key="5">
    <source>
        <dbReference type="ARBA" id="ARBA00022801"/>
    </source>
</evidence>